<evidence type="ECO:0000313" key="3">
    <source>
        <dbReference type="EMBL" id="CAF4466725.1"/>
    </source>
</evidence>
<dbReference type="EMBL" id="CAJOBC010100364">
    <property type="protein sequence ID" value="CAF4466725.1"/>
    <property type="molecule type" value="Genomic_DNA"/>
</dbReference>
<name>A0A816ABI2_9BILA</name>
<accession>A0A816ABI2</accession>
<evidence type="ECO:0000313" key="2">
    <source>
        <dbReference type="EMBL" id="CAF1593467.1"/>
    </source>
</evidence>
<dbReference type="Proteomes" id="UP000681722">
    <property type="component" value="Unassembled WGS sequence"/>
</dbReference>
<dbReference type="Proteomes" id="UP000663829">
    <property type="component" value="Unassembled WGS sequence"/>
</dbReference>
<reference evidence="2" key="1">
    <citation type="submission" date="2021-02" db="EMBL/GenBank/DDBJ databases">
        <authorList>
            <person name="Nowell W R."/>
        </authorList>
    </citation>
    <scope>NUCLEOTIDE SEQUENCE</scope>
</reference>
<dbReference type="AlphaFoldDB" id="A0A816ABI2"/>
<sequence>KIRSRQTVLGSDSGPDSGADYNNSRPAPASIAVFDAPAPAPTLAPFIREAGS</sequence>
<protein>
    <submittedName>
        <fullName evidence="2">Uncharacterized protein</fullName>
    </submittedName>
</protein>
<feature type="region of interest" description="Disordered" evidence="1">
    <location>
        <begin position="1"/>
        <end position="27"/>
    </location>
</feature>
<organism evidence="2 4">
    <name type="scientific">Didymodactylos carnosus</name>
    <dbReference type="NCBI Taxonomy" id="1234261"/>
    <lineage>
        <taxon>Eukaryota</taxon>
        <taxon>Metazoa</taxon>
        <taxon>Spiralia</taxon>
        <taxon>Gnathifera</taxon>
        <taxon>Rotifera</taxon>
        <taxon>Eurotatoria</taxon>
        <taxon>Bdelloidea</taxon>
        <taxon>Philodinida</taxon>
        <taxon>Philodinidae</taxon>
        <taxon>Didymodactylos</taxon>
    </lineage>
</organism>
<evidence type="ECO:0000313" key="4">
    <source>
        <dbReference type="Proteomes" id="UP000663829"/>
    </source>
</evidence>
<keyword evidence="4" id="KW-1185">Reference proteome</keyword>
<feature type="non-terminal residue" evidence="2">
    <location>
        <position position="1"/>
    </location>
</feature>
<proteinExistence type="predicted"/>
<dbReference type="EMBL" id="CAJNOQ010034147">
    <property type="protein sequence ID" value="CAF1593467.1"/>
    <property type="molecule type" value="Genomic_DNA"/>
</dbReference>
<gene>
    <name evidence="2" type="ORF">GPM918_LOCUS41916</name>
    <name evidence="3" type="ORF">SRO942_LOCUS43052</name>
</gene>
<feature type="compositionally biased region" description="Polar residues" evidence="1">
    <location>
        <begin position="1"/>
        <end position="10"/>
    </location>
</feature>
<evidence type="ECO:0000256" key="1">
    <source>
        <dbReference type="SAM" id="MobiDB-lite"/>
    </source>
</evidence>
<comment type="caution">
    <text evidence="2">The sequence shown here is derived from an EMBL/GenBank/DDBJ whole genome shotgun (WGS) entry which is preliminary data.</text>
</comment>